<dbReference type="STRING" id="1324314.BVG16_32080"/>
<dbReference type="AlphaFoldDB" id="A0A1T2WYV1"/>
<dbReference type="EMBL" id="MSZX01000033">
    <property type="protein sequence ID" value="OPA72792.1"/>
    <property type="molecule type" value="Genomic_DNA"/>
</dbReference>
<keyword evidence="4" id="KW-0564">Palmitate</keyword>
<evidence type="ECO:0000256" key="2">
    <source>
        <dbReference type="ARBA" id="ARBA00022729"/>
    </source>
</evidence>
<dbReference type="PANTHER" id="PTHR43649">
    <property type="entry name" value="ARABINOSE-BINDING PROTEIN-RELATED"/>
    <property type="match status" value="1"/>
</dbReference>
<evidence type="ECO:0000256" key="5">
    <source>
        <dbReference type="ARBA" id="ARBA00023288"/>
    </source>
</evidence>
<organism evidence="7 8">
    <name type="scientific">Paenibacillus selenitireducens</name>
    <dbReference type="NCBI Taxonomy" id="1324314"/>
    <lineage>
        <taxon>Bacteria</taxon>
        <taxon>Bacillati</taxon>
        <taxon>Bacillota</taxon>
        <taxon>Bacilli</taxon>
        <taxon>Bacillales</taxon>
        <taxon>Paenibacillaceae</taxon>
        <taxon>Paenibacillus</taxon>
    </lineage>
</organism>
<name>A0A1T2WYV1_9BACL</name>
<dbReference type="InterPro" id="IPR006059">
    <property type="entry name" value="SBP"/>
</dbReference>
<gene>
    <name evidence="7" type="ORF">BVG16_32080</name>
</gene>
<dbReference type="PROSITE" id="PS51257">
    <property type="entry name" value="PROKAR_LIPOPROTEIN"/>
    <property type="match status" value="1"/>
</dbReference>
<dbReference type="Proteomes" id="UP000190188">
    <property type="component" value="Unassembled WGS sequence"/>
</dbReference>
<dbReference type="Pfam" id="PF13416">
    <property type="entry name" value="SBP_bac_8"/>
    <property type="match status" value="1"/>
</dbReference>
<evidence type="ECO:0000256" key="4">
    <source>
        <dbReference type="ARBA" id="ARBA00023139"/>
    </source>
</evidence>
<keyword evidence="8" id="KW-1185">Reference proteome</keyword>
<accession>A0A1T2WYV1</accession>
<protein>
    <submittedName>
        <fullName evidence="7">ABC transporter substrate-binding protein</fullName>
    </submittedName>
</protein>
<proteinExistence type="predicted"/>
<feature type="signal peptide" evidence="6">
    <location>
        <begin position="1"/>
        <end position="26"/>
    </location>
</feature>
<keyword evidence="1" id="KW-1003">Cell membrane</keyword>
<dbReference type="CDD" id="cd13580">
    <property type="entry name" value="PBP2_AlgQ_like_1"/>
    <property type="match status" value="1"/>
</dbReference>
<dbReference type="SUPFAM" id="SSF53850">
    <property type="entry name" value="Periplasmic binding protein-like II"/>
    <property type="match status" value="1"/>
</dbReference>
<dbReference type="OrthoDB" id="9787283at2"/>
<keyword evidence="3" id="KW-0472">Membrane</keyword>
<reference evidence="7 8" key="1">
    <citation type="submission" date="2017-01" db="EMBL/GenBank/DDBJ databases">
        <title>Genome analysis of Paenibacillus selenitrireducens ES3-24.</title>
        <authorList>
            <person name="Xu D."/>
            <person name="Yao R."/>
            <person name="Zheng S."/>
        </authorList>
    </citation>
    <scope>NUCLEOTIDE SEQUENCE [LARGE SCALE GENOMIC DNA]</scope>
    <source>
        <strain evidence="7 8">ES3-24</strain>
    </source>
</reference>
<dbReference type="Gene3D" id="3.40.190.10">
    <property type="entry name" value="Periplasmic binding protein-like II"/>
    <property type="match status" value="2"/>
</dbReference>
<sequence>MNMSKKRFKTMAGILAVVLLAGSVMGCTGKKEETASKEGTTTTTTPEKKQKISMMYPLYNNPPKKTEVWKAMEEKLNIEYEPMAIPSAQYNDKLLASIAANDLADITHYTGFPDPKFTTYAKQGAFLQLDELIKNTKYIKDIPQEMWDYIKVDGKIYGIPRPAIPGRAVIIRKDWLDALGLSIPKTLDEFYDVAVKFAKEDPDQNGKDDTVGIILNQSMGWHLDPIFLAFDAGSGWREMEDGTLMNSMITPQRKEALAWLNKLYKAGGIDQNFTIMKDNQMWEKLESGKAGLFLGGQTSDYYRFVTNLKKVDPKAELIMIRPPVGPNGATGYPGGTGFFGQFVLPSQIDEAKAKKAIELLDWEMSQEAHNLKKMGIEGVHHTKNADGTITMIGDKYSEEGINTLIWQISNNPFGTTIALDAPAEIQEAQRQNLTGLKELDVVCPAITYVPSDTVVEKLAELDRISKEISVKLIIGVAPIEAFDKFVEEWKAKDGDELTKEVNEWYKNQNK</sequence>
<keyword evidence="5" id="KW-0449">Lipoprotein</keyword>
<evidence type="ECO:0000256" key="3">
    <source>
        <dbReference type="ARBA" id="ARBA00023136"/>
    </source>
</evidence>
<evidence type="ECO:0000313" key="7">
    <source>
        <dbReference type="EMBL" id="OPA72792.1"/>
    </source>
</evidence>
<dbReference type="PANTHER" id="PTHR43649:SF33">
    <property type="entry name" value="POLYGALACTURONAN_RHAMNOGALACTURONAN-BINDING PROTEIN YTCQ"/>
    <property type="match status" value="1"/>
</dbReference>
<evidence type="ECO:0000256" key="6">
    <source>
        <dbReference type="SAM" id="SignalP"/>
    </source>
</evidence>
<evidence type="ECO:0000256" key="1">
    <source>
        <dbReference type="ARBA" id="ARBA00022475"/>
    </source>
</evidence>
<keyword evidence="2 6" id="KW-0732">Signal</keyword>
<feature type="chain" id="PRO_5038654803" evidence="6">
    <location>
        <begin position="27"/>
        <end position="510"/>
    </location>
</feature>
<evidence type="ECO:0000313" key="8">
    <source>
        <dbReference type="Proteomes" id="UP000190188"/>
    </source>
</evidence>
<dbReference type="InterPro" id="IPR050490">
    <property type="entry name" value="Bact_solute-bd_prot1"/>
</dbReference>
<comment type="caution">
    <text evidence="7">The sequence shown here is derived from an EMBL/GenBank/DDBJ whole genome shotgun (WGS) entry which is preliminary data.</text>
</comment>